<keyword evidence="1" id="KW-1133">Transmembrane helix</keyword>
<comment type="caution">
    <text evidence="2">The sequence shown here is derived from an EMBL/GenBank/DDBJ whole genome shotgun (WGS) entry which is preliminary data.</text>
</comment>
<feature type="transmembrane region" description="Helical" evidence="1">
    <location>
        <begin position="53"/>
        <end position="79"/>
    </location>
</feature>
<keyword evidence="3" id="KW-1185">Reference proteome</keyword>
<evidence type="ECO:0000313" key="2">
    <source>
        <dbReference type="EMBL" id="CAH1426019.1"/>
    </source>
</evidence>
<name>A0AAU9MP83_9ASTR</name>
<organism evidence="2 3">
    <name type="scientific">Lactuca virosa</name>
    <dbReference type="NCBI Taxonomy" id="75947"/>
    <lineage>
        <taxon>Eukaryota</taxon>
        <taxon>Viridiplantae</taxon>
        <taxon>Streptophyta</taxon>
        <taxon>Embryophyta</taxon>
        <taxon>Tracheophyta</taxon>
        <taxon>Spermatophyta</taxon>
        <taxon>Magnoliopsida</taxon>
        <taxon>eudicotyledons</taxon>
        <taxon>Gunneridae</taxon>
        <taxon>Pentapetalae</taxon>
        <taxon>asterids</taxon>
        <taxon>campanulids</taxon>
        <taxon>Asterales</taxon>
        <taxon>Asteraceae</taxon>
        <taxon>Cichorioideae</taxon>
        <taxon>Cichorieae</taxon>
        <taxon>Lactucinae</taxon>
        <taxon>Lactuca</taxon>
    </lineage>
</organism>
<sequence>MAATQHNFDEVTTNEEEISQQTMKILHTNLHLIPSLDVYPNELQLIVQILNNYVLSFALSGTFSILIQWLSLVASMVVFNKSTKVVTFQLLSFKTKKLTKK</sequence>
<keyword evidence="1" id="KW-0472">Membrane</keyword>
<evidence type="ECO:0000313" key="3">
    <source>
        <dbReference type="Proteomes" id="UP001157418"/>
    </source>
</evidence>
<reference evidence="2 3" key="1">
    <citation type="submission" date="2022-01" db="EMBL/GenBank/DDBJ databases">
        <authorList>
            <person name="Xiong W."/>
            <person name="Schranz E."/>
        </authorList>
    </citation>
    <scope>NUCLEOTIDE SEQUENCE [LARGE SCALE GENOMIC DNA]</scope>
</reference>
<gene>
    <name evidence="2" type="ORF">LVIROSA_LOCUS13128</name>
</gene>
<protein>
    <submittedName>
        <fullName evidence="2">Uncharacterized protein</fullName>
    </submittedName>
</protein>
<keyword evidence="1" id="KW-0812">Transmembrane</keyword>
<proteinExistence type="predicted"/>
<accession>A0AAU9MP83</accession>
<dbReference type="Proteomes" id="UP001157418">
    <property type="component" value="Unassembled WGS sequence"/>
</dbReference>
<dbReference type="AlphaFoldDB" id="A0AAU9MP83"/>
<dbReference type="EMBL" id="CAKMRJ010002223">
    <property type="protein sequence ID" value="CAH1426019.1"/>
    <property type="molecule type" value="Genomic_DNA"/>
</dbReference>
<evidence type="ECO:0000256" key="1">
    <source>
        <dbReference type="SAM" id="Phobius"/>
    </source>
</evidence>